<feature type="transmembrane region" description="Helical" evidence="7">
    <location>
        <begin position="213"/>
        <end position="230"/>
    </location>
</feature>
<keyword evidence="7" id="KW-0472">Membrane</keyword>
<dbReference type="PANTHER" id="PTHR43671:SF13">
    <property type="entry name" value="SERINE_THREONINE-PROTEIN KINASE NEK2"/>
    <property type="match status" value="1"/>
</dbReference>
<evidence type="ECO:0000256" key="1">
    <source>
        <dbReference type="ARBA" id="ARBA00012513"/>
    </source>
</evidence>
<sequence length="231" mass="24126">MPRPRDGGAPALDRRRLADGPAPGSATLQDVVAGQGPLSGPRLDEVALHTAAALAALHRAGETHHDLAPATVLLGPDGAKVVHAGGAARVCEGAAFGTGPHRGPAYLAPEQIEDEPAGAPADVFAWGATLVYAATGRPPFGAGPDPAVRRRVATRRPDLGELEGPLRELLARCLDKDPAARPTARQLVRALRDGREPVTRQGPKRIPRYRRRMMVALALVIAAGFLLGVLI</sequence>
<reference evidence="9 10" key="1">
    <citation type="submission" date="2021-07" db="EMBL/GenBank/DDBJ databases">
        <title>Actinomadura sp. PM05-2 isolated from lichen.</title>
        <authorList>
            <person name="Somphong A."/>
            <person name="Phongsopitanun W."/>
            <person name="Tanasupawat S."/>
            <person name="Peongsungnone V."/>
        </authorList>
    </citation>
    <scope>NUCLEOTIDE SEQUENCE [LARGE SCALE GENOMIC DNA]</scope>
    <source>
        <strain evidence="9 10">PM05-2</strain>
    </source>
</reference>
<dbReference type="InterPro" id="IPR050660">
    <property type="entry name" value="NEK_Ser/Thr_kinase"/>
</dbReference>
<organism evidence="9 10">
    <name type="scientific">Actinomadura parmotrematis</name>
    <dbReference type="NCBI Taxonomy" id="2864039"/>
    <lineage>
        <taxon>Bacteria</taxon>
        <taxon>Bacillati</taxon>
        <taxon>Actinomycetota</taxon>
        <taxon>Actinomycetes</taxon>
        <taxon>Streptosporangiales</taxon>
        <taxon>Thermomonosporaceae</taxon>
        <taxon>Actinomadura</taxon>
    </lineage>
</organism>
<evidence type="ECO:0000313" key="9">
    <source>
        <dbReference type="EMBL" id="MBW8480900.1"/>
    </source>
</evidence>
<evidence type="ECO:0000313" key="10">
    <source>
        <dbReference type="Proteomes" id="UP000774570"/>
    </source>
</evidence>
<name>A0ABS7FLK2_9ACTN</name>
<feature type="region of interest" description="Disordered" evidence="6">
    <location>
        <begin position="1"/>
        <end position="36"/>
    </location>
</feature>
<keyword evidence="10" id="KW-1185">Reference proteome</keyword>
<evidence type="ECO:0000259" key="8">
    <source>
        <dbReference type="PROSITE" id="PS50011"/>
    </source>
</evidence>
<dbReference type="GO" id="GO:0016301">
    <property type="term" value="F:kinase activity"/>
    <property type="evidence" value="ECO:0007669"/>
    <property type="project" value="UniProtKB-KW"/>
</dbReference>
<keyword evidence="5" id="KW-0067">ATP-binding</keyword>
<dbReference type="SMART" id="SM00220">
    <property type="entry name" value="S_TKc"/>
    <property type="match status" value="1"/>
</dbReference>
<comment type="caution">
    <text evidence="9">The sequence shown here is derived from an EMBL/GenBank/DDBJ whole genome shotgun (WGS) entry which is preliminary data.</text>
</comment>
<evidence type="ECO:0000256" key="5">
    <source>
        <dbReference type="ARBA" id="ARBA00022840"/>
    </source>
</evidence>
<dbReference type="Proteomes" id="UP000774570">
    <property type="component" value="Unassembled WGS sequence"/>
</dbReference>
<dbReference type="InterPro" id="IPR011009">
    <property type="entry name" value="Kinase-like_dom_sf"/>
</dbReference>
<proteinExistence type="predicted"/>
<evidence type="ECO:0000256" key="7">
    <source>
        <dbReference type="SAM" id="Phobius"/>
    </source>
</evidence>
<keyword evidence="3" id="KW-0547">Nucleotide-binding</keyword>
<feature type="compositionally biased region" description="Basic and acidic residues" evidence="6">
    <location>
        <begin position="1"/>
        <end position="18"/>
    </location>
</feature>
<keyword evidence="7" id="KW-0812">Transmembrane</keyword>
<evidence type="ECO:0000256" key="3">
    <source>
        <dbReference type="ARBA" id="ARBA00022741"/>
    </source>
</evidence>
<dbReference type="PROSITE" id="PS50011">
    <property type="entry name" value="PROTEIN_KINASE_DOM"/>
    <property type="match status" value="1"/>
</dbReference>
<evidence type="ECO:0000256" key="6">
    <source>
        <dbReference type="SAM" id="MobiDB-lite"/>
    </source>
</evidence>
<dbReference type="PANTHER" id="PTHR43671">
    <property type="entry name" value="SERINE/THREONINE-PROTEIN KINASE NEK"/>
    <property type="match status" value="1"/>
</dbReference>
<accession>A0ABS7FLK2</accession>
<dbReference type="EMBL" id="JAIBOA010000001">
    <property type="protein sequence ID" value="MBW8480900.1"/>
    <property type="molecule type" value="Genomic_DNA"/>
</dbReference>
<feature type="domain" description="Protein kinase" evidence="8">
    <location>
        <begin position="1"/>
        <end position="199"/>
    </location>
</feature>
<dbReference type="SUPFAM" id="SSF56112">
    <property type="entry name" value="Protein kinase-like (PK-like)"/>
    <property type="match status" value="1"/>
</dbReference>
<keyword evidence="4 9" id="KW-0418">Kinase</keyword>
<dbReference type="EC" id="2.7.11.1" evidence="1"/>
<keyword evidence="7" id="KW-1133">Transmembrane helix</keyword>
<dbReference type="Pfam" id="PF00069">
    <property type="entry name" value="Pkinase"/>
    <property type="match status" value="1"/>
</dbReference>
<keyword evidence="2" id="KW-0808">Transferase</keyword>
<evidence type="ECO:0000256" key="2">
    <source>
        <dbReference type="ARBA" id="ARBA00022679"/>
    </source>
</evidence>
<dbReference type="InterPro" id="IPR000719">
    <property type="entry name" value="Prot_kinase_dom"/>
</dbReference>
<dbReference type="Gene3D" id="1.10.510.10">
    <property type="entry name" value="Transferase(Phosphotransferase) domain 1"/>
    <property type="match status" value="1"/>
</dbReference>
<protein>
    <recommendedName>
        <fullName evidence="1">non-specific serine/threonine protein kinase</fullName>
        <ecNumber evidence="1">2.7.11.1</ecNumber>
    </recommendedName>
</protein>
<gene>
    <name evidence="9" type="ORF">K1Y72_00870</name>
</gene>
<evidence type="ECO:0000256" key="4">
    <source>
        <dbReference type="ARBA" id="ARBA00022777"/>
    </source>
</evidence>